<evidence type="ECO:0000256" key="4">
    <source>
        <dbReference type="SAM" id="SignalP"/>
    </source>
</evidence>
<dbReference type="PROSITE" id="PS51257">
    <property type="entry name" value="PROKAR_LIPOPROTEIN"/>
    <property type="match status" value="1"/>
</dbReference>
<dbReference type="EMBL" id="JANBUO010000078">
    <property type="protein sequence ID" value="KAJ2807896.1"/>
    <property type="molecule type" value="Genomic_DNA"/>
</dbReference>
<evidence type="ECO:0000256" key="1">
    <source>
        <dbReference type="ARBA" id="ARBA00004613"/>
    </source>
</evidence>
<dbReference type="InterPro" id="IPR055372">
    <property type="entry name" value="CBM96"/>
</dbReference>
<gene>
    <name evidence="6" type="ORF">H4R20_001090</name>
</gene>
<feature type="domain" description="Carbohydrate-binding module family 96" evidence="5">
    <location>
        <begin position="55"/>
        <end position="177"/>
    </location>
</feature>
<dbReference type="Proteomes" id="UP001140094">
    <property type="component" value="Unassembled WGS sequence"/>
</dbReference>
<comment type="subcellular location">
    <subcellularLocation>
        <location evidence="1">Secreted</location>
    </subcellularLocation>
</comment>
<evidence type="ECO:0000256" key="2">
    <source>
        <dbReference type="ARBA" id="ARBA00022525"/>
    </source>
</evidence>
<name>A0A9W8LUV0_9FUNG</name>
<keyword evidence="7" id="KW-1185">Reference proteome</keyword>
<proteinExistence type="predicted"/>
<sequence>MKAVLSFFTTSVLALLAAGACADTTENVRVARDATVAFNGILCENDIPCSSIPHGEEDKLLSFRGNRDYERILLGFDLPAGETATSCVLRIPAPLEIAGDSYELTVAITDNNWEEATVNGQTKSLDGERIGSASGANGQGASVDITEACRKVADGKLSLFVDTSQQMISFNSLQSGSSDTFSIDFTH</sequence>
<accession>A0A9W8LUV0</accession>
<evidence type="ECO:0000259" key="5">
    <source>
        <dbReference type="Pfam" id="PF24517"/>
    </source>
</evidence>
<dbReference type="Pfam" id="PF24517">
    <property type="entry name" value="CBM96"/>
    <property type="match status" value="1"/>
</dbReference>
<evidence type="ECO:0000313" key="6">
    <source>
        <dbReference type="EMBL" id="KAJ2807896.1"/>
    </source>
</evidence>
<evidence type="ECO:0000256" key="3">
    <source>
        <dbReference type="ARBA" id="ARBA00022729"/>
    </source>
</evidence>
<reference evidence="6" key="1">
    <citation type="submission" date="2022-07" db="EMBL/GenBank/DDBJ databases">
        <title>Phylogenomic reconstructions and comparative analyses of Kickxellomycotina fungi.</title>
        <authorList>
            <person name="Reynolds N.K."/>
            <person name="Stajich J.E."/>
            <person name="Barry K."/>
            <person name="Grigoriev I.V."/>
            <person name="Crous P."/>
            <person name="Smith M.E."/>
        </authorList>
    </citation>
    <scope>NUCLEOTIDE SEQUENCE</scope>
    <source>
        <strain evidence="6">NRRL 1565</strain>
    </source>
</reference>
<protein>
    <recommendedName>
        <fullName evidence="5">Carbohydrate-binding module family 96 domain-containing protein</fullName>
    </recommendedName>
</protein>
<dbReference type="OrthoDB" id="5538063at2759"/>
<feature type="signal peptide" evidence="4">
    <location>
        <begin position="1"/>
        <end position="22"/>
    </location>
</feature>
<dbReference type="AlphaFoldDB" id="A0A9W8LUV0"/>
<evidence type="ECO:0000313" key="7">
    <source>
        <dbReference type="Proteomes" id="UP001140094"/>
    </source>
</evidence>
<feature type="chain" id="PRO_5040954507" description="Carbohydrate-binding module family 96 domain-containing protein" evidence="4">
    <location>
        <begin position="23"/>
        <end position="187"/>
    </location>
</feature>
<dbReference type="GO" id="GO:0005576">
    <property type="term" value="C:extracellular region"/>
    <property type="evidence" value="ECO:0007669"/>
    <property type="project" value="UniProtKB-SubCell"/>
</dbReference>
<keyword evidence="3 4" id="KW-0732">Signal</keyword>
<keyword evidence="2" id="KW-0964">Secreted</keyword>
<comment type="caution">
    <text evidence="6">The sequence shown here is derived from an EMBL/GenBank/DDBJ whole genome shotgun (WGS) entry which is preliminary data.</text>
</comment>
<organism evidence="6 7">
    <name type="scientific">Coemansia guatemalensis</name>
    <dbReference type="NCBI Taxonomy" id="2761395"/>
    <lineage>
        <taxon>Eukaryota</taxon>
        <taxon>Fungi</taxon>
        <taxon>Fungi incertae sedis</taxon>
        <taxon>Zoopagomycota</taxon>
        <taxon>Kickxellomycotina</taxon>
        <taxon>Kickxellomycetes</taxon>
        <taxon>Kickxellales</taxon>
        <taxon>Kickxellaceae</taxon>
        <taxon>Coemansia</taxon>
    </lineage>
</organism>